<dbReference type="Proteomes" id="UP001148786">
    <property type="component" value="Unassembled WGS sequence"/>
</dbReference>
<feature type="compositionally biased region" description="Polar residues" evidence="1">
    <location>
        <begin position="183"/>
        <end position="192"/>
    </location>
</feature>
<gene>
    <name evidence="2" type="ORF">NLJ89_g10076</name>
</gene>
<dbReference type="AlphaFoldDB" id="A0A9W8MP96"/>
<proteinExistence type="predicted"/>
<feature type="region of interest" description="Disordered" evidence="1">
    <location>
        <begin position="424"/>
        <end position="483"/>
    </location>
</feature>
<evidence type="ECO:0000313" key="2">
    <source>
        <dbReference type="EMBL" id="KAJ3499653.1"/>
    </source>
</evidence>
<comment type="caution">
    <text evidence="2">The sequence shown here is derived from an EMBL/GenBank/DDBJ whole genome shotgun (WGS) entry which is preliminary data.</text>
</comment>
<keyword evidence="3" id="KW-1185">Reference proteome</keyword>
<feature type="compositionally biased region" description="Polar residues" evidence="1">
    <location>
        <begin position="143"/>
        <end position="152"/>
    </location>
</feature>
<feature type="compositionally biased region" description="Low complexity" evidence="1">
    <location>
        <begin position="207"/>
        <end position="216"/>
    </location>
</feature>
<feature type="region of interest" description="Disordered" evidence="1">
    <location>
        <begin position="515"/>
        <end position="544"/>
    </location>
</feature>
<feature type="compositionally biased region" description="Acidic residues" evidence="1">
    <location>
        <begin position="123"/>
        <end position="133"/>
    </location>
</feature>
<feature type="region of interest" description="Disordered" evidence="1">
    <location>
        <begin position="116"/>
        <end position="159"/>
    </location>
</feature>
<accession>A0A9W8MP96</accession>
<name>A0A9W8MP96_9AGAR</name>
<sequence length="930" mass="104811">MDLPHESTSEVLQLQSTIAVKRPKGANWVDGFHTAKSQKRHERGPLNRVESPKSRRLREWREQRGLTAPSNVYDGDDEDDVLSQHRGPTVALSPAQLSPSPAAFHDVRTMELYRRSVQRDNEGDGPFDSDEENERLRVKRKTVPSQRSATGEQSDDMYSDASYAEVEERLLLGVPCHERVASQIRSSSSQPLRESVPNDDRSVDQLHGSGSPYSHSGYLNDEHIATPEVSRAGHIPIYSPSPRSIVEQDALSTIIQRIQDRGEVSLEDKVGYGRNVDNSGVEVLSRDSRPTHHAPLVETGYAPADNREIRNYPRLQLDEEHAAGFTSDEAQGVASFIQAPEETLCRTGYSTFYTQASVATAVSARLHLHAQIVILRQMQQSHQETGEEVRYTEHNTHAAAAHTEGPDPSGNGFTGYDTREAASVGQQGYDKTQDGIRSIGRQGADGTLAHNMHHEPTRMLTSGRHGGLIASASSQNDTDGRPGQRVQYQAQYATEDDPMHEDVAETALQNELHQPHAFTNRNQSQRTDITSTPAGSGEPYPSVENVNSTQADTVSPLGRANEVAHIQNAQLHALAKSIDRLGCVVGDAIQKQVSDMHVVRTEMKEYFGTKERPSTVVARVLGKSRKGKEKKEPDPRLKHDFRQHFLTLLRRHLFFLLNIEDVKQLHTINPPDEEELWAFRNRLPSFPRITPDNWRYDFSRDSTDDFNLEALAVFEDHFLRCINDGWYPEITTPPEFKDKAHIRETLQSQLEYLVRVYAEQRDSSIQTSRLGRRRRRKDKLYHDRLFTVVNEPTLTRHKWLFERMGVDGVSSDESDTESDSKGFKCDRVFTQVLAPWRSKEFQDLQYVADESLARLRRPKVGCTKVIGSKSRLRVHSTVAKINMDSLVPIGLPRNCYASAWLNGLSPSQTGDLKILDFLYDFDTGLNPNAM</sequence>
<reference evidence="2" key="1">
    <citation type="submission" date="2022-07" db="EMBL/GenBank/DDBJ databases">
        <title>Genome Sequence of Agrocybe chaxingu.</title>
        <authorList>
            <person name="Buettner E."/>
        </authorList>
    </citation>
    <scope>NUCLEOTIDE SEQUENCE</scope>
    <source>
        <strain evidence="2">MP-N11</strain>
    </source>
</reference>
<feature type="region of interest" description="Disordered" evidence="1">
    <location>
        <begin position="182"/>
        <end position="216"/>
    </location>
</feature>
<protein>
    <submittedName>
        <fullName evidence="2">Uncharacterized protein</fullName>
    </submittedName>
</protein>
<organism evidence="2 3">
    <name type="scientific">Agrocybe chaxingu</name>
    <dbReference type="NCBI Taxonomy" id="84603"/>
    <lineage>
        <taxon>Eukaryota</taxon>
        <taxon>Fungi</taxon>
        <taxon>Dikarya</taxon>
        <taxon>Basidiomycota</taxon>
        <taxon>Agaricomycotina</taxon>
        <taxon>Agaricomycetes</taxon>
        <taxon>Agaricomycetidae</taxon>
        <taxon>Agaricales</taxon>
        <taxon>Agaricineae</taxon>
        <taxon>Strophariaceae</taxon>
        <taxon>Agrocybe</taxon>
    </lineage>
</organism>
<evidence type="ECO:0000256" key="1">
    <source>
        <dbReference type="SAM" id="MobiDB-lite"/>
    </source>
</evidence>
<evidence type="ECO:0000313" key="3">
    <source>
        <dbReference type="Proteomes" id="UP001148786"/>
    </source>
</evidence>
<feature type="compositionally biased region" description="Basic and acidic residues" evidence="1">
    <location>
        <begin position="50"/>
        <end position="64"/>
    </location>
</feature>
<dbReference type="EMBL" id="JANKHO010001731">
    <property type="protein sequence ID" value="KAJ3499653.1"/>
    <property type="molecule type" value="Genomic_DNA"/>
</dbReference>
<feature type="compositionally biased region" description="Polar residues" evidence="1">
    <location>
        <begin position="515"/>
        <end position="534"/>
    </location>
</feature>
<feature type="region of interest" description="Disordered" evidence="1">
    <location>
        <begin position="36"/>
        <end position="83"/>
    </location>
</feature>
<dbReference type="OrthoDB" id="3224221at2759"/>